<feature type="region of interest" description="Disordered" evidence="1">
    <location>
        <begin position="792"/>
        <end position="851"/>
    </location>
</feature>
<feature type="region of interest" description="Disordered" evidence="1">
    <location>
        <begin position="350"/>
        <end position="397"/>
    </location>
</feature>
<keyword evidence="3" id="KW-1185">Reference proteome</keyword>
<name>A0AAV1I3V7_9CHLO</name>
<comment type="caution">
    <text evidence="2">The sequence shown here is derived from an EMBL/GenBank/DDBJ whole genome shotgun (WGS) entry which is preliminary data.</text>
</comment>
<feature type="compositionally biased region" description="Basic and acidic residues" evidence="1">
    <location>
        <begin position="685"/>
        <end position="695"/>
    </location>
</feature>
<organism evidence="2 3">
    <name type="scientific">Coccomyxa viridis</name>
    <dbReference type="NCBI Taxonomy" id="1274662"/>
    <lineage>
        <taxon>Eukaryota</taxon>
        <taxon>Viridiplantae</taxon>
        <taxon>Chlorophyta</taxon>
        <taxon>core chlorophytes</taxon>
        <taxon>Trebouxiophyceae</taxon>
        <taxon>Trebouxiophyceae incertae sedis</taxon>
        <taxon>Coccomyxaceae</taxon>
        <taxon>Coccomyxa</taxon>
    </lineage>
</organism>
<feature type="compositionally biased region" description="Low complexity" evidence="1">
    <location>
        <begin position="828"/>
        <end position="841"/>
    </location>
</feature>
<feature type="compositionally biased region" description="Low complexity" evidence="1">
    <location>
        <begin position="355"/>
        <end position="374"/>
    </location>
</feature>
<feature type="region of interest" description="Disordered" evidence="1">
    <location>
        <begin position="517"/>
        <end position="588"/>
    </location>
</feature>
<feature type="compositionally biased region" description="Basic and acidic residues" evidence="1">
    <location>
        <begin position="705"/>
        <end position="714"/>
    </location>
</feature>
<dbReference type="EMBL" id="CAUYUE010000004">
    <property type="protein sequence ID" value="CAK0770046.1"/>
    <property type="molecule type" value="Genomic_DNA"/>
</dbReference>
<accession>A0AAV1I3V7</accession>
<feature type="compositionally biased region" description="Polar residues" evidence="1">
    <location>
        <begin position="68"/>
        <end position="78"/>
    </location>
</feature>
<feature type="compositionally biased region" description="Basic residues" evidence="1">
    <location>
        <begin position="715"/>
        <end position="728"/>
    </location>
</feature>
<evidence type="ECO:0000256" key="1">
    <source>
        <dbReference type="SAM" id="MobiDB-lite"/>
    </source>
</evidence>
<protein>
    <submittedName>
        <fullName evidence="2">Uncharacterized protein</fullName>
    </submittedName>
</protein>
<evidence type="ECO:0000313" key="2">
    <source>
        <dbReference type="EMBL" id="CAK0770046.1"/>
    </source>
</evidence>
<gene>
    <name evidence="2" type="ORF">CVIRNUC_003728</name>
</gene>
<dbReference type="AlphaFoldDB" id="A0AAV1I3V7"/>
<feature type="compositionally biased region" description="Basic and acidic residues" evidence="1">
    <location>
        <begin position="651"/>
        <end position="670"/>
    </location>
</feature>
<evidence type="ECO:0000313" key="3">
    <source>
        <dbReference type="Proteomes" id="UP001314263"/>
    </source>
</evidence>
<reference evidence="2 3" key="1">
    <citation type="submission" date="2023-10" db="EMBL/GenBank/DDBJ databases">
        <authorList>
            <person name="Maclean D."/>
            <person name="Macfadyen A."/>
        </authorList>
    </citation>
    <scope>NUCLEOTIDE SEQUENCE [LARGE SCALE GENOMIC DNA]</scope>
</reference>
<feature type="region of interest" description="Disordered" evidence="1">
    <location>
        <begin position="1"/>
        <end position="92"/>
    </location>
</feature>
<proteinExistence type="predicted"/>
<dbReference type="Proteomes" id="UP001314263">
    <property type="component" value="Unassembled WGS sequence"/>
</dbReference>
<feature type="region of interest" description="Disordered" evidence="1">
    <location>
        <begin position="639"/>
        <end position="775"/>
    </location>
</feature>
<feature type="compositionally biased region" description="Polar residues" evidence="1">
    <location>
        <begin position="49"/>
        <end position="60"/>
    </location>
</feature>
<sequence>MKTGFLTGGRDRPASKRAAGSTFHASDRPAADEGASFTKPVPSNEGSEKPSQPLQQQPRGSSHAPAGTSEQGMVQGSTGRLPGMKAPTSENYTPDSHDYLTLQVLWRLCNFADEAAFRVYVAIGMVINAAAESAEHLKHAVHEVLVEENPEMTSAAGMGCDADRAFSEAMGANIARSGMQPVEYLLRGLAGALLPPSGLEIHLEATCGPYINRVRVGLSRGTASLLAHIVQTIVSGWTDPSSDTPQAKWALYHDLFGPGFGLVLVQHKNHKMKRGLCRSREDAIEDTKAMHATAAAVQQGIRECMSTATANGCELPEILHLKSAKRVRTIGKEQVDKLLADVLVAASELPSSSTAPGGEAGPQAAHEAARAAARSADDGRPEGSTPPGGRPIQRHVSSQELQELSIKVFEGLPGQRDRLQGDMEQLDCEIQLLLAILKEWKTDLKAGEWRQGLSPERQRADEHELRHKIAKMMRQRGHILELIKGVESLMKGDLDSIDMFQFARDLASQRKESAALRGNPILDEGDRCSSNLGRSGAERGTAAGPGPEPADSSKSVPSGLVGPSDASAATTGMDSSSKDGMLSKAQVPQQKDTFGKGALLMPSQQMDQGRKGHLVPDMGVAAATASTTEAIAKIKAFESTSAQRTAPGLARQDRSARHTEGALQPNKDDIDQLAAGMGRPLAQDRAARAGGKEAAHNQALEQSSEEVRVQEAKQARKQAKRARQRLRRAQGADSDVDTAGSKEGYPQAVKSAAVEQPGGSSTQPKSPKQDAKAASEIARAVGFGLRQTSCRVEGGAGESGIGDVPSGSISNTGDETTGDGHAGVMEGSSTADASAAPSSISRRMPEQWTDL</sequence>